<organism evidence="1 2">
    <name type="scientific">Paenibacillus abyssi</name>
    <dbReference type="NCBI Taxonomy" id="1340531"/>
    <lineage>
        <taxon>Bacteria</taxon>
        <taxon>Bacillati</taxon>
        <taxon>Bacillota</taxon>
        <taxon>Bacilli</taxon>
        <taxon>Bacillales</taxon>
        <taxon>Paenibacillaceae</taxon>
        <taxon>Paenibacillus</taxon>
    </lineage>
</organism>
<evidence type="ECO:0000313" key="2">
    <source>
        <dbReference type="Proteomes" id="UP000644756"/>
    </source>
</evidence>
<dbReference type="Proteomes" id="UP000644756">
    <property type="component" value="Unassembled WGS sequence"/>
</dbReference>
<protein>
    <submittedName>
        <fullName evidence="1">Uncharacterized protein</fullName>
    </submittedName>
</protein>
<reference evidence="1" key="1">
    <citation type="journal article" date="2014" name="Int. J. Syst. Evol. Microbiol.">
        <title>Complete genome sequence of Corynebacterium casei LMG S-19264T (=DSM 44701T), isolated from a smear-ripened cheese.</title>
        <authorList>
            <consortium name="US DOE Joint Genome Institute (JGI-PGF)"/>
            <person name="Walter F."/>
            <person name="Albersmeier A."/>
            <person name="Kalinowski J."/>
            <person name="Ruckert C."/>
        </authorList>
    </citation>
    <scope>NUCLEOTIDE SEQUENCE</scope>
    <source>
        <strain evidence="1">CGMCC 1.12987</strain>
    </source>
</reference>
<dbReference type="InterPro" id="IPR045527">
    <property type="entry name" value="DUF6470"/>
</dbReference>
<reference evidence="1" key="2">
    <citation type="submission" date="2020-09" db="EMBL/GenBank/DDBJ databases">
        <authorList>
            <person name="Sun Q."/>
            <person name="Zhou Y."/>
        </authorList>
    </citation>
    <scope>NUCLEOTIDE SEQUENCE</scope>
    <source>
        <strain evidence="1">CGMCC 1.12987</strain>
    </source>
</reference>
<dbReference type="Pfam" id="PF20074">
    <property type="entry name" value="DUF6470"/>
    <property type="match status" value="1"/>
</dbReference>
<keyword evidence="2" id="KW-1185">Reference proteome</keyword>
<accession>A0A917CKC6</accession>
<comment type="caution">
    <text evidence="1">The sequence shown here is derived from an EMBL/GenBank/DDBJ whole genome shotgun (WGS) entry which is preliminary data.</text>
</comment>
<proteinExistence type="predicted"/>
<dbReference type="EMBL" id="BMGR01000002">
    <property type="protein sequence ID" value="GGF91517.1"/>
    <property type="molecule type" value="Genomic_DNA"/>
</dbReference>
<dbReference type="AlphaFoldDB" id="A0A917CKC6"/>
<evidence type="ECO:0000313" key="1">
    <source>
        <dbReference type="EMBL" id="GGF91517.1"/>
    </source>
</evidence>
<name>A0A917CKC6_9BACL</name>
<sequence length="188" mass="21173">MAIPQIQIHQDYAKLGINADLGTQIIKQPRATFEMRTSRPELQINQPQGNLEVNQDRAWDALGLGNNLVMMSRIYSRSPDIALRGLARIVEDGNRMAQIHLGGNPFAELAKDWRRTFPDFDVRGPASYDNVDVKYTQGDLSIRANSGRVELHTAVNPPVHDYARGRLDLYMLQRNKVEITPPQIDAAV</sequence>
<dbReference type="RefSeq" id="WP_188528904.1">
    <property type="nucleotide sequence ID" value="NZ_BMGR01000002.1"/>
</dbReference>
<gene>
    <name evidence="1" type="ORF">GCM10010916_06020</name>
</gene>